<proteinExistence type="predicted"/>
<feature type="domain" description="Poly(A) RNA polymerase mitochondrial-like central palm" evidence="1">
    <location>
        <begin position="20"/>
        <end position="149"/>
    </location>
</feature>
<dbReference type="PANTHER" id="PTHR45979:SF22">
    <property type="entry name" value="POLYMERASE NUCLEOTIDYL TRANSFERASE DOMAIN-CONTAINING PROTEIN"/>
    <property type="match status" value="1"/>
</dbReference>
<sequence length="645" mass="73591">MAAPPLSLTNKPEFWNRMEEATREIIEQVHPTLASEDRRRDVTDYMQRLIKMTLGCEVHSFVHAFGSVPLKTYLPDGDIDLTAFGGPWNDDELAHKILAVLENEREKHNVDARFIIKDVKLIRAEVKLVTCLVQKLVVDISFNQLGGISTLCFLEKMDHLIGKDHLFKRSIILIKAWCFYESHILGAVHGLISTYALETLVLYIFNLFHSSLDGPLAVLYKFLEYFSKFDWDKYCISLSGPVCRSFLPEIVVDTPENGGQDLLLTSDFLNDCLVMYCNVPSQGLETNPRAFPSKYLNIIDPLKENNNLGRSVNKANFNRIRTAFTFGARKLRQIILQSEEDISFELRNFFSNMLLRKHRSGHHSLNRIENGEVLNGNVAEKLHENSCLADSRRVKEDMHAGTPNVLADLTGDNDSQFYSLVYGRWQLGYVQNGPMSPLWTQLPDNNSWEVFPHALPFIPDNSAHVFHMNPQMILNADSGLEELTKHQETGTYFSNMVFTYTSLIKKCDLLTFLLLQNQYGDRQRLNNGGSTAQWPSEMNFRDGNSRERRHRHLHHYPNQTNGCCDISQAGILGSFFGTNGFINHPCEPLPAEVRDHPEGSKQSDIATSIPSSMQEDRYIIFSDTIKTVTCRQSYNLTDDQEFPPL</sequence>
<protein>
    <recommendedName>
        <fullName evidence="5">Polymerase nucleotidyl transferase domain-containing protein</fullName>
    </recommendedName>
</protein>
<dbReference type="Pfam" id="PF22600">
    <property type="entry name" value="MTPAP-like_central"/>
    <property type="match status" value="1"/>
</dbReference>
<evidence type="ECO:0000259" key="2">
    <source>
        <dbReference type="Pfam" id="PF26180"/>
    </source>
</evidence>
<dbReference type="Proteomes" id="UP000266723">
    <property type="component" value="Unassembled WGS sequence"/>
</dbReference>
<dbReference type="InterPro" id="IPR043519">
    <property type="entry name" value="NT_sf"/>
</dbReference>
<feature type="domain" description="PAP/OAS1 substrate-binding-related" evidence="2">
    <location>
        <begin position="161"/>
        <end position="353"/>
    </location>
</feature>
<dbReference type="SUPFAM" id="SSF81631">
    <property type="entry name" value="PAP/OAS1 substrate-binding domain"/>
    <property type="match status" value="1"/>
</dbReference>
<dbReference type="EMBL" id="QGKV02000299">
    <property type="protein sequence ID" value="KAF3595782.1"/>
    <property type="molecule type" value="Genomic_DNA"/>
</dbReference>
<dbReference type="InterPro" id="IPR058920">
    <property type="entry name" value="PAP-OAS1-bd-rel"/>
</dbReference>
<evidence type="ECO:0000313" key="3">
    <source>
        <dbReference type="EMBL" id="KAF3595782.1"/>
    </source>
</evidence>
<organism evidence="3 4">
    <name type="scientific">Brassica cretica</name>
    <name type="common">Mustard</name>
    <dbReference type="NCBI Taxonomy" id="69181"/>
    <lineage>
        <taxon>Eukaryota</taxon>
        <taxon>Viridiplantae</taxon>
        <taxon>Streptophyta</taxon>
        <taxon>Embryophyta</taxon>
        <taxon>Tracheophyta</taxon>
        <taxon>Spermatophyta</taxon>
        <taxon>Magnoliopsida</taxon>
        <taxon>eudicotyledons</taxon>
        <taxon>Gunneridae</taxon>
        <taxon>Pentapetalae</taxon>
        <taxon>rosids</taxon>
        <taxon>malvids</taxon>
        <taxon>Brassicales</taxon>
        <taxon>Brassicaceae</taxon>
        <taxon>Brassiceae</taxon>
        <taxon>Brassica</taxon>
    </lineage>
</organism>
<name>A0ABQ7EFH8_BRACR</name>
<dbReference type="Gene3D" id="1.10.1410.10">
    <property type="match status" value="1"/>
</dbReference>
<evidence type="ECO:0008006" key="5">
    <source>
        <dbReference type="Google" id="ProtNLM"/>
    </source>
</evidence>
<dbReference type="SUPFAM" id="SSF81301">
    <property type="entry name" value="Nucleotidyltransferase"/>
    <property type="match status" value="1"/>
</dbReference>
<comment type="caution">
    <text evidence="3">The sequence shown here is derived from an EMBL/GenBank/DDBJ whole genome shotgun (WGS) entry which is preliminary data.</text>
</comment>
<dbReference type="InterPro" id="IPR058921">
    <property type="entry name" value="PAP/OAS1-rel"/>
</dbReference>
<keyword evidence="4" id="KW-1185">Reference proteome</keyword>
<accession>A0ABQ7EFH8</accession>
<dbReference type="Pfam" id="PF26180">
    <property type="entry name" value="PAP-OAS1"/>
    <property type="match status" value="1"/>
</dbReference>
<evidence type="ECO:0000313" key="4">
    <source>
        <dbReference type="Proteomes" id="UP000266723"/>
    </source>
</evidence>
<dbReference type="PANTHER" id="PTHR45979">
    <property type="entry name" value="PAP/OAS1 SUBSTRATE-BINDING DOMAIN SUPERFAMILY"/>
    <property type="match status" value="1"/>
</dbReference>
<evidence type="ECO:0000259" key="1">
    <source>
        <dbReference type="Pfam" id="PF22600"/>
    </source>
</evidence>
<gene>
    <name evidence="3" type="ORF">DY000_02026494</name>
</gene>
<reference evidence="3 4" key="1">
    <citation type="journal article" date="2020" name="BMC Genomics">
        <title>Intraspecific diversification of the crop wild relative Brassica cretica Lam. using demographic model selection.</title>
        <authorList>
            <person name="Kioukis A."/>
            <person name="Michalopoulou V.A."/>
            <person name="Briers L."/>
            <person name="Pirintsos S."/>
            <person name="Studholme D.J."/>
            <person name="Pavlidis P."/>
            <person name="Sarris P.F."/>
        </authorList>
    </citation>
    <scope>NUCLEOTIDE SEQUENCE [LARGE SCALE GENOMIC DNA]</scope>
    <source>
        <strain evidence="4">cv. PFS-1207/04</strain>
    </source>
</reference>
<dbReference type="Gene3D" id="3.30.460.10">
    <property type="entry name" value="Beta Polymerase, domain 2"/>
    <property type="match status" value="1"/>
</dbReference>
<dbReference type="InterPro" id="IPR054708">
    <property type="entry name" value="MTPAP-like_central"/>
</dbReference>